<comment type="caution">
    <text evidence="2">The sequence shown here is derived from an EMBL/GenBank/DDBJ whole genome shotgun (WGS) entry which is preliminary data.</text>
</comment>
<keyword evidence="1" id="KW-0175">Coiled coil</keyword>
<sequence>MNTDIHQTIQVLSDRAESQRAVLRGLEEALRSLDDAISFYKKLVEASENGWYGIVLDLLSRRSEWHGLCCNEDCKLTPRPIAKNARPELNGLLREYCDGVVNLGPRLNGREQRRYVQTLYVLLTAGCRERDIDGIPFHAYIEQCWGNGYQSVAARMLLKFVERWTFQAWDDDLNAADAARYLDIPASHFRGQVRSGRIVPVLAADGSKLYRRSDLDMWWSGNGRR</sequence>
<reference evidence="2" key="1">
    <citation type="submission" date="2022-11" db="EMBL/GenBank/DDBJ databases">
        <title>Robbsia betulipollinis sp. nov., isolated from pollen of birch (Betula pendula).</title>
        <authorList>
            <person name="Shi H."/>
            <person name="Ambika Manirajan B."/>
            <person name="Ratering S."/>
            <person name="Geissler-Plaum R."/>
            <person name="Schnell S."/>
        </authorList>
    </citation>
    <scope>NUCLEOTIDE SEQUENCE</scope>
    <source>
        <strain evidence="2">Bb-Pol-6</strain>
    </source>
</reference>
<dbReference type="Proteomes" id="UP001082899">
    <property type="component" value="Unassembled WGS sequence"/>
</dbReference>
<gene>
    <name evidence="2" type="ORF">OVY01_22745</name>
</gene>
<evidence type="ECO:0000313" key="3">
    <source>
        <dbReference type="Proteomes" id="UP001082899"/>
    </source>
</evidence>
<organism evidence="2 3">
    <name type="scientific">Robbsia betulipollinis</name>
    <dbReference type="NCBI Taxonomy" id="2981849"/>
    <lineage>
        <taxon>Bacteria</taxon>
        <taxon>Pseudomonadati</taxon>
        <taxon>Pseudomonadota</taxon>
        <taxon>Betaproteobacteria</taxon>
        <taxon>Burkholderiales</taxon>
        <taxon>Burkholderiaceae</taxon>
        <taxon>Robbsia</taxon>
    </lineage>
</organism>
<evidence type="ECO:0000313" key="2">
    <source>
        <dbReference type="EMBL" id="MCY0389960.1"/>
    </source>
</evidence>
<name>A0ABT3ZVN5_9BURK</name>
<dbReference type="EMBL" id="JAPMXC010000020">
    <property type="protein sequence ID" value="MCY0389960.1"/>
    <property type="molecule type" value="Genomic_DNA"/>
</dbReference>
<accession>A0ABT3ZVN5</accession>
<feature type="coiled-coil region" evidence="1">
    <location>
        <begin position="9"/>
        <end position="43"/>
    </location>
</feature>
<dbReference type="RefSeq" id="WP_267849921.1">
    <property type="nucleotide sequence ID" value="NZ_JAPMXC010000020.1"/>
</dbReference>
<protein>
    <submittedName>
        <fullName evidence="2">Uncharacterized protein</fullName>
    </submittedName>
</protein>
<proteinExistence type="predicted"/>
<evidence type="ECO:0000256" key="1">
    <source>
        <dbReference type="SAM" id="Coils"/>
    </source>
</evidence>
<keyword evidence="3" id="KW-1185">Reference proteome</keyword>